<reference evidence="2 3" key="1">
    <citation type="submission" date="2023-01" db="EMBL/GenBank/DDBJ databases">
        <title>Complete genome sequence of Roseicyclus marinus strain Dej080120_10.</title>
        <authorList>
            <person name="Ueki S."/>
            <person name="Maruyama F."/>
        </authorList>
    </citation>
    <scope>NUCLEOTIDE SEQUENCE [LARGE SCALE GENOMIC DNA]</scope>
    <source>
        <strain evidence="2 3">Dej080120_10</strain>
    </source>
</reference>
<gene>
    <name evidence="2" type="ORF">MACH21_11670</name>
</gene>
<evidence type="ECO:0000256" key="1">
    <source>
        <dbReference type="SAM" id="Coils"/>
    </source>
</evidence>
<organism evidence="2 3">
    <name type="scientific">Roseicyclus marinus</name>
    <dbReference type="NCBI Taxonomy" id="2161673"/>
    <lineage>
        <taxon>Bacteria</taxon>
        <taxon>Pseudomonadati</taxon>
        <taxon>Pseudomonadota</taxon>
        <taxon>Alphaproteobacteria</taxon>
        <taxon>Rhodobacterales</taxon>
        <taxon>Roseobacteraceae</taxon>
        <taxon>Roseicyclus</taxon>
    </lineage>
</organism>
<name>A0AA48KKD4_9RHOB</name>
<dbReference type="KEGG" id="rmai:MACH21_11670"/>
<dbReference type="AlphaFoldDB" id="A0AA48KKD4"/>
<dbReference type="RefSeq" id="WP_338275349.1">
    <property type="nucleotide sequence ID" value="NZ_AP027266.1"/>
</dbReference>
<sequence length="119" mass="12750">MTEDIDETEGLVRAERSAAQALKALETATRLLERRLDRARAAEEELSEGEVVQEVKAIVAAFQLAIQQEAKAREAGSRKYGAGPEGGMLDLDAARVEIRGRLARLRAAGEGGELSCGAE</sequence>
<keyword evidence="3" id="KW-1185">Reference proteome</keyword>
<proteinExistence type="predicted"/>
<accession>A0AA48KKD4</accession>
<dbReference type="EMBL" id="AP027266">
    <property type="protein sequence ID" value="BDW84990.1"/>
    <property type="molecule type" value="Genomic_DNA"/>
</dbReference>
<evidence type="ECO:0000313" key="3">
    <source>
        <dbReference type="Proteomes" id="UP001337723"/>
    </source>
</evidence>
<feature type="coiled-coil region" evidence="1">
    <location>
        <begin position="11"/>
        <end position="45"/>
    </location>
</feature>
<keyword evidence="1" id="KW-0175">Coiled coil</keyword>
<protein>
    <submittedName>
        <fullName evidence="2">Uncharacterized protein</fullName>
    </submittedName>
</protein>
<evidence type="ECO:0000313" key="2">
    <source>
        <dbReference type="EMBL" id="BDW84990.1"/>
    </source>
</evidence>
<dbReference type="Proteomes" id="UP001337723">
    <property type="component" value="Chromosome"/>
</dbReference>